<feature type="domain" description="Transposase IS4-like" evidence="1">
    <location>
        <begin position="51"/>
        <end position="153"/>
    </location>
</feature>
<dbReference type="AlphaFoldDB" id="U3P417"/>
<dbReference type="EMBL" id="CP006734">
    <property type="protein sequence ID" value="AGW40481.1"/>
    <property type="molecule type" value="Genomic_DNA"/>
</dbReference>
<dbReference type="Proteomes" id="UP000016743">
    <property type="component" value="Chromosome"/>
</dbReference>
<dbReference type="PANTHER" id="PTHR30007:SF1">
    <property type="entry name" value="BLR1914 PROTEIN"/>
    <property type="match status" value="1"/>
</dbReference>
<sequence length="165" mass="18589">MEKLPPELGYGSGVTCWRRLREWSEAGAWDALRKIMLDELGQAGMIDWSRTCLDSVSVRAKRGGDLTGPNPTDRGKRGTKYHVLTDRNGLPLHVEISGANRHDSMLVEPVLDNITAIKGVGRGRPRRRPVIFHADKAYDNRRVRCYLRCRGIKARIARIGVDSKQ</sequence>
<dbReference type="KEGG" id="lxy:O159_02470"/>
<dbReference type="GO" id="GO:0006313">
    <property type="term" value="P:DNA transposition"/>
    <property type="evidence" value="ECO:0007669"/>
    <property type="project" value="InterPro"/>
</dbReference>
<dbReference type="GO" id="GO:0004803">
    <property type="term" value="F:transposase activity"/>
    <property type="evidence" value="ECO:0007669"/>
    <property type="project" value="InterPro"/>
</dbReference>
<protein>
    <recommendedName>
        <fullName evidence="1">Transposase IS4-like domain-containing protein</fullName>
    </recommendedName>
</protein>
<dbReference type="NCBIfam" id="NF033580">
    <property type="entry name" value="transpos_IS5_3"/>
    <property type="match status" value="1"/>
</dbReference>
<dbReference type="PANTHER" id="PTHR30007">
    <property type="entry name" value="PHP DOMAIN PROTEIN"/>
    <property type="match status" value="1"/>
</dbReference>
<dbReference type="eggNOG" id="COG3293">
    <property type="taxonomic scope" value="Bacteria"/>
</dbReference>
<keyword evidence="3" id="KW-1185">Reference proteome</keyword>
<proteinExistence type="predicted"/>
<dbReference type="PATRIC" id="fig|1389489.3.peg.231"/>
<evidence type="ECO:0000313" key="2">
    <source>
        <dbReference type="EMBL" id="AGW40481.1"/>
    </source>
</evidence>
<evidence type="ECO:0000259" key="1">
    <source>
        <dbReference type="Pfam" id="PF01609"/>
    </source>
</evidence>
<dbReference type="HOGENOM" id="CLU_055261_1_0_11"/>
<dbReference type="InterPro" id="IPR002559">
    <property type="entry name" value="Transposase_11"/>
</dbReference>
<name>U3P417_LEIXC</name>
<dbReference type="GO" id="GO:0003677">
    <property type="term" value="F:DNA binding"/>
    <property type="evidence" value="ECO:0007669"/>
    <property type="project" value="InterPro"/>
</dbReference>
<evidence type="ECO:0000313" key="3">
    <source>
        <dbReference type="Proteomes" id="UP000016743"/>
    </source>
</evidence>
<organism evidence="2 3">
    <name type="scientific">Leifsonia xyli subsp. cynodontis DSM 46306</name>
    <dbReference type="NCBI Taxonomy" id="1389489"/>
    <lineage>
        <taxon>Bacteria</taxon>
        <taxon>Bacillati</taxon>
        <taxon>Actinomycetota</taxon>
        <taxon>Actinomycetes</taxon>
        <taxon>Micrococcales</taxon>
        <taxon>Microbacteriaceae</taxon>
        <taxon>Leifsonia</taxon>
    </lineage>
</organism>
<dbReference type="STRING" id="1389489.O159_02470"/>
<gene>
    <name evidence="2" type="ORF">O159_02470</name>
</gene>
<dbReference type="Pfam" id="PF01609">
    <property type="entry name" value="DDE_Tnp_1"/>
    <property type="match status" value="1"/>
</dbReference>
<accession>U3P417</accession>
<reference evidence="2 3" key="1">
    <citation type="journal article" date="2013" name="Genome Announc.">
        <title>Complete Genome Sequence of Leifsonia xyli subsp. cynodontis Strain DSM46306, a Gram-Positive Bacterial Pathogen of Grasses.</title>
        <authorList>
            <person name="Monteiro-Vitorello C.B."/>
            <person name="Zerillo M.M."/>
            <person name="Van Sluys M.A."/>
            <person name="Camargo L.E."/>
            <person name="Kitajima J.P."/>
        </authorList>
    </citation>
    <scope>NUCLEOTIDE SEQUENCE [LARGE SCALE GENOMIC DNA]</scope>
    <source>
        <strain evidence="2 3">DSM 46306</strain>
    </source>
</reference>